<dbReference type="SUPFAM" id="SSF53850">
    <property type="entry name" value="Periplasmic binding protein-like II"/>
    <property type="match status" value="1"/>
</dbReference>
<dbReference type="Proteomes" id="UP001228905">
    <property type="component" value="Unassembled WGS sequence"/>
</dbReference>
<dbReference type="Gene3D" id="1.10.10.10">
    <property type="entry name" value="Winged helix-like DNA-binding domain superfamily/Winged helix DNA-binding domain"/>
    <property type="match status" value="1"/>
</dbReference>
<dbReference type="PRINTS" id="PR00039">
    <property type="entry name" value="HTHLYSR"/>
</dbReference>
<proteinExistence type="inferred from homology"/>
<evidence type="ECO:0000256" key="2">
    <source>
        <dbReference type="ARBA" id="ARBA00023015"/>
    </source>
</evidence>
<dbReference type="Gene3D" id="3.40.190.290">
    <property type="match status" value="1"/>
</dbReference>
<dbReference type="PROSITE" id="PS50931">
    <property type="entry name" value="HTH_LYSR"/>
    <property type="match status" value="1"/>
</dbReference>
<name>A0ABU0IRD6_9CAUL</name>
<evidence type="ECO:0000256" key="3">
    <source>
        <dbReference type="ARBA" id="ARBA00023125"/>
    </source>
</evidence>
<evidence type="ECO:0000313" key="6">
    <source>
        <dbReference type="EMBL" id="MDQ0464575.1"/>
    </source>
</evidence>
<reference evidence="6 7" key="1">
    <citation type="submission" date="2023-07" db="EMBL/GenBank/DDBJ databases">
        <title>Genomic Encyclopedia of Type Strains, Phase IV (KMG-IV): sequencing the most valuable type-strain genomes for metagenomic binning, comparative biology and taxonomic classification.</title>
        <authorList>
            <person name="Goeker M."/>
        </authorList>
    </citation>
    <scope>NUCLEOTIDE SEQUENCE [LARGE SCALE GENOMIC DNA]</scope>
    <source>
        <strain evidence="6 7">DSM 18695</strain>
    </source>
</reference>
<keyword evidence="7" id="KW-1185">Reference proteome</keyword>
<comment type="caution">
    <text evidence="6">The sequence shown here is derived from an EMBL/GenBank/DDBJ whole genome shotgun (WGS) entry which is preliminary data.</text>
</comment>
<evidence type="ECO:0000256" key="4">
    <source>
        <dbReference type="ARBA" id="ARBA00023163"/>
    </source>
</evidence>
<evidence type="ECO:0000256" key="1">
    <source>
        <dbReference type="ARBA" id="ARBA00009437"/>
    </source>
</evidence>
<dbReference type="PANTHER" id="PTHR30346">
    <property type="entry name" value="TRANSCRIPTIONAL DUAL REGULATOR HCAR-RELATED"/>
    <property type="match status" value="1"/>
</dbReference>
<dbReference type="InterPro" id="IPR036388">
    <property type="entry name" value="WH-like_DNA-bd_sf"/>
</dbReference>
<keyword evidence="4" id="KW-0804">Transcription</keyword>
<gene>
    <name evidence="6" type="ORF">QO010_002359</name>
</gene>
<dbReference type="InterPro" id="IPR000847">
    <property type="entry name" value="LysR_HTH_N"/>
</dbReference>
<comment type="similarity">
    <text evidence="1">Belongs to the LysR transcriptional regulatory family.</text>
</comment>
<dbReference type="EMBL" id="JAUSVS010000004">
    <property type="protein sequence ID" value="MDQ0464575.1"/>
    <property type="molecule type" value="Genomic_DNA"/>
</dbReference>
<dbReference type="CDD" id="cd05466">
    <property type="entry name" value="PBP2_LTTR_substrate"/>
    <property type="match status" value="1"/>
</dbReference>
<keyword evidence="2" id="KW-0805">Transcription regulation</keyword>
<evidence type="ECO:0000259" key="5">
    <source>
        <dbReference type="PROSITE" id="PS50931"/>
    </source>
</evidence>
<dbReference type="Pfam" id="PF03466">
    <property type="entry name" value="LysR_substrate"/>
    <property type="match status" value="1"/>
</dbReference>
<dbReference type="GO" id="GO:0003677">
    <property type="term" value="F:DNA binding"/>
    <property type="evidence" value="ECO:0007669"/>
    <property type="project" value="UniProtKB-KW"/>
</dbReference>
<organism evidence="6 7">
    <name type="scientific">Caulobacter ginsengisoli</name>
    <dbReference type="NCBI Taxonomy" id="400775"/>
    <lineage>
        <taxon>Bacteria</taxon>
        <taxon>Pseudomonadati</taxon>
        <taxon>Pseudomonadota</taxon>
        <taxon>Alphaproteobacteria</taxon>
        <taxon>Caulobacterales</taxon>
        <taxon>Caulobacteraceae</taxon>
        <taxon>Caulobacter</taxon>
    </lineage>
</organism>
<dbReference type="PANTHER" id="PTHR30346:SF28">
    <property type="entry name" value="HTH-TYPE TRANSCRIPTIONAL REGULATOR CYNR"/>
    <property type="match status" value="1"/>
</dbReference>
<protein>
    <submittedName>
        <fullName evidence="6">DNA-binding transcriptional LysR family regulator</fullName>
    </submittedName>
</protein>
<feature type="domain" description="HTH lysR-type" evidence="5">
    <location>
        <begin position="1"/>
        <end position="58"/>
    </location>
</feature>
<dbReference type="Pfam" id="PF00126">
    <property type="entry name" value="HTH_1"/>
    <property type="match status" value="1"/>
</dbReference>
<dbReference type="RefSeq" id="WP_307349348.1">
    <property type="nucleotide sequence ID" value="NZ_JAUSVS010000004.1"/>
</dbReference>
<sequence>MEMQQVRYFLALSETLNFTRAAEQCHVTQPALTRAIQQLEAELGGPLFHRERRRTHLSELGRMMLPYLQSIQDQSEAARNHARSLKTLDEAPLNIGAMCTIGPAMLTDLIVRFRAANPGVQLVVKDLGAKSLIEALSDGDLHVGLIGLPEPLDMRFHSLPLFDERFVVAIAPGHPLASRNTISAPDLHRESYVNRHMCEVFDHIRDNYLGRGIKMRQVFSSDRDDWVQAMIKAEMGLGLFPEFCVTDPGLTTRPLTDPPFNRTIMLVTVRGRPHSPALGAFVSQARTYDWRKAAAR</sequence>
<accession>A0ABU0IRD6</accession>
<keyword evidence="3 6" id="KW-0238">DNA-binding</keyword>
<evidence type="ECO:0000313" key="7">
    <source>
        <dbReference type="Proteomes" id="UP001228905"/>
    </source>
</evidence>
<dbReference type="InterPro" id="IPR005119">
    <property type="entry name" value="LysR_subst-bd"/>
</dbReference>
<dbReference type="SUPFAM" id="SSF46785">
    <property type="entry name" value="Winged helix' DNA-binding domain"/>
    <property type="match status" value="1"/>
</dbReference>
<dbReference type="InterPro" id="IPR036390">
    <property type="entry name" value="WH_DNA-bd_sf"/>
</dbReference>